<organism evidence="4 5">
    <name type="scientific">Geosporobacter ferrireducens</name>
    <dbReference type="NCBI Taxonomy" id="1424294"/>
    <lineage>
        <taxon>Bacteria</taxon>
        <taxon>Bacillati</taxon>
        <taxon>Bacillota</taxon>
        <taxon>Clostridia</taxon>
        <taxon>Peptostreptococcales</taxon>
        <taxon>Thermotaleaceae</taxon>
        <taxon>Geosporobacter</taxon>
    </lineage>
</organism>
<dbReference type="GO" id="GO:0005886">
    <property type="term" value="C:plasma membrane"/>
    <property type="evidence" value="ECO:0007669"/>
    <property type="project" value="InterPro"/>
</dbReference>
<protein>
    <submittedName>
        <fullName evidence="4">BMP family ABC transporter substrate-binding protein</fullName>
    </submittedName>
</protein>
<dbReference type="Gene3D" id="3.40.50.2300">
    <property type="match status" value="2"/>
</dbReference>
<evidence type="ECO:0000259" key="3">
    <source>
        <dbReference type="Pfam" id="PF02608"/>
    </source>
</evidence>
<dbReference type="InterPro" id="IPR052910">
    <property type="entry name" value="ABC-Purine-Binding"/>
</dbReference>
<dbReference type="STRING" id="1424294.Gferi_16185"/>
<dbReference type="KEGG" id="gfe:Gferi_16185"/>
<dbReference type="RefSeq" id="WP_069978294.1">
    <property type="nucleotide sequence ID" value="NZ_CP017269.1"/>
</dbReference>
<dbReference type="PANTHER" id="PTHR43208:SF1">
    <property type="entry name" value="ABC TRANSPORTER SUBSTRATE-BINDING PROTEIN"/>
    <property type="match status" value="1"/>
</dbReference>
<evidence type="ECO:0000313" key="4">
    <source>
        <dbReference type="EMBL" id="AOT70966.1"/>
    </source>
</evidence>
<dbReference type="Pfam" id="PF02608">
    <property type="entry name" value="Bmp"/>
    <property type="match status" value="1"/>
</dbReference>
<sequence>MKKKALFAVSIMMILALLVTGCGSKPTQADQPKDEGQEEKLKVAFVYVGPVGDAGWTYSHDLGREYLESKIPNIETTFIESVPEGADSERVITELAEKGNKIIFTTSFGYMDPTINVAKKYPDVTFLHCSGFKTSENVGTYFGRMYQARYLSGIVAGNKTSSNVIGYVAAFPIPEVVRGINAFTLGVRSVNPDAVVKVVWTNTWYDPASEKEAAKGLLDAGADVIAQHQDTPGPQQAAEEKGAFSIGYNTDMSQFAPKAYLTSPIWNWGPYYVETVQSVIGGTWKPEQYWGGMNDGITQLAPMTELVDAETKALVEAKQKEIIDGAWDVFTGEIKDQSGNIAVKAGEKMTDEEMLSFDWFVEGVEGNIPK</sequence>
<reference evidence="4 5" key="1">
    <citation type="submission" date="2016-09" db="EMBL/GenBank/DDBJ databases">
        <title>Genomic analysis reveals versatility of anaerobic energy metabolism of Geosporobacter ferrireducens IRF9 of phylum Firmicutes.</title>
        <authorList>
            <person name="Kim S.-J."/>
        </authorList>
    </citation>
    <scope>NUCLEOTIDE SEQUENCE [LARGE SCALE GENOMIC DNA]</scope>
    <source>
        <strain evidence="4 5">IRF9</strain>
    </source>
</reference>
<dbReference type="OrthoDB" id="9769871at2"/>
<dbReference type="Proteomes" id="UP000095743">
    <property type="component" value="Chromosome"/>
</dbReference>
<feature type="domain" description="ABC transporter substrate-binding protein PnrA-like" evidence="3">
    <location>
        <begin position="41"/>
        <end position="324"/>
    </location>
</feature>
<keyword evidence="1 2" id="KW-0732">Signal</keyword>
<dbReference type="AlphaFoldDB" id="A0A1D8GJ80"/>
<dbReference type="EMBL" id="CP017269">
    <property type="protein sequence ID" value="AOT70966.1"/>
    <property type="molecule type" value="Genomic_DNA"/>
</dbReference>
<accession>A0A1D8GJ80</accession>
<proteinExistence type="predicted"/>
<gene>
    <name evidence="4" type="ORF">Gferi_16185</name>
</gene>
<dbReference type="CDD" id="cd19963">
    <property type="entry name" value="PBP1_BMP-like"/>
    <property type="match status" value="1"/>
</dbReference>
<keyword evidence="5" id="KW-1185">Reference proteome</keyword>
<dbReference type="PROSITE" id="PS51257">
    <property type="entry name" value="PROKAR_LIPOPROTEIN"/>
    <property type="match status" value="1"/>
</dbReference>
<feature type="chain" id="PRO_5009107466" evidence="2">
    <location>
        <begin position="30"/>
        <end position="370"/>
    </location>
</feature>
<evidence type="ECO:0000313" key="5">
    <source>
        <dbReference type="Proteomes" id="UP000095743"/>
    </source>
</evidence>
<evidence type="ECO:0000256" key="1">
    <source>
        <dbReference type="ARBA" id="ARBA00022729"/>
    </source>
</evidence>
<evidence type="ECO:0000256" key="2">
    <source>
        <dbReference type="SAM" id="SignalP"/>
    </source>
</evidence>
<dbReference type="PANTHER" id="PTHR43208">
    <property type="entry name" value="ABC TRANSPORTER SUBSTRATE-BINDING PROTEIN"/>
    <property type="match status" value="1"/>
</dbReference>
<feature type="signal peptide" evidence="2">
    <location>
        <begin position="1"/>
        <end position="29"/>
    </location>
</feature>
<name>A0A1D8GJ80_9FIRM</name>
<dbReference type="InterPro" id="IPR003760">
    <property type="entry name" value="PnrA-like"/>
</dbReference>